<dbReference type="Proteomes" id="UP000177697">
    <property type="component" value="Unassembled WGS sequence"/>
</dbReference>
<evidence type="ECO:0000313" key="2">
    <source>
        <dbReference type="Proteomes" id="UP000177697"/>
    </source>
</evidence>
<name>A0A1G2UZC4_9BACT</name>
<reference evidence="1 2" key="1">
    <citation type="journal article" date="2016" name="Nat. Commun.">
        <title>Thousands of microbial genomes shed light on interconnected biogeochemical processes in an aquifer system.</title>
        <authorList>
            <person name="Anantharaman K."/>
            <person name="Brown C.T."/>
            <person name="Hug L.A."/>
            <person name="Sharon I."/>
            <person name="Castelle C.J."/>
            <person name="Probst A.J."/>
            <person name="Thomas B.C."/>
            <person name="Singh A."/>
            <person name="Wilkins M.J."/>
            <person name="Karaoz U."/>
            <person name="Brodie E.L."/>
            <person name="Williams K.H."/>
            <person name="Hubbard S.S."/>
            <person name="Banfield J.F."/>
        </authorList>
    </citation>
    <scope>NUCLEOTIDE SEQUENCE [LARGE SCALE GENOMIC DNA]</scope>
</reference>
<proteinExistence type="predicted"/>
<dbReference type="EMBL" id="MHWW01000014">
    <property type="protein sequence ID" value="OHB14733.1"/>
    <property type="molecule type" value="Genomic_DNA"/>
</dbReference>
<comment type="caution">
    <text evidence="1">The sequence shown here is derived from an EMBL/GenBank/DDBJ whole genome shotgun (WGS) entry which is preliminary data.</text>
</comment>
<evidence type="ECO:0000313" key="1">
    <source>
        <dbReference type="EMBL" id="OHB14733.1"/>
    </source>
</evidence>
<gene>
    <name evidence="1" type="ORF">A2431_03480</name>
</gene>
<accession>A0A1G2UZC4</accession>
<organism evidence="1 2">
    <name type="scientific">Candidatus Zambryskibacteria bacterium RIFOXYC1_FULL_39_10</name>
    <dbReference type="NCBI Taxonomy" id="1802779"/>
    <lineage>
        <taxon>Bacteria</taxon>
        <taxon>Candidatus Zambryskiibacteriota</taxon>
    </lineage>
</organism>
<dbReference type="AlphaFoldDB" id="A0A1G2UZC4"/>
<protein>
    <submittedName>
        <fullName evidence="1">Uncharacterized protein</fullName>
    </submittedName>
</protein>
<sequence length="106" mass="12291">MRPLLVFKKFRGARFFVQPYTGSSEVGEFLSFIAGGDDKELTVEQLKRWYDLIAHTVMSFYSVQKTSTSVARIAYYRSIWADMEAAENLEQLVRALEHLRSAIKYD</sequence>